<feature type="compositionally biased region" description="Acidic residues" evidence="2">
    <location>
        <begin position="145"/>
        <end position="154"/>
    </location>
</feature>
<feature type="compositionally biased region" description="Basic residues" evidence="2">
    <location>
        <begin position="751"/>
        <end position="760"/>
    </location>
</feature>
<feature type="region of interest" description="Disordered" evidence="2">
    <location>
        <begin position="290"/>
        <end position="315"/>
    </location>
</feature>
<evidence type="ECO:0000256" key="2">
    <source>
        <dbReference type="SAM" id="MobiDB-lite"/>
    </source>
</evidence>
<feature type="domain" description="Myb-like" evidence="3">
    <location>
        <begin position="2025"/>
        <end position="2070"/>
    </location>
</feature>
<evidence type="ECO:0008006" key="7">
    <source>
        <dbReference type="Google" id="ProtNLM"/>
    </source>
</evidence>
<feature type="region of interest" description="Disordered" evidence="2">
    <location>
        <begin position="327"/>
        <end position="348"/>
    </location>
</feature>
<feature type="region of interest" description="Disordered" evidence="2">
    <location>
        <begin position="937"/>
        <end position="958"/>
    </location>
</feature>
<dbReference type="PROSITE" id="PS50090">
    <property type="entry name" value="MYB_LIKE"/>
    <property type="match status" value="1"/>
</dbReference>
<feature type="coiled-coil region" evidence="1">
    <location>
        <begin position="28"/>
        <end position="62"/>
    </location>
</feature>
<reference evidence="6" key="1">
    <citation type="submission" date="2016-06" db="EMBL/GenBank/DDBJ databases">
        <title>First high quality genome sequence of Plasmodium coatneyi using continuous long reads from single molecule, real-time sequencing.</title>
        <authorList>
            <person name="Chien J.-T."/>
            <person name="Pakala S.B."/>
            <person name="Geraldo J.A."/>
            <person name="Lapp S.A."/>
            <person name="Barnwell J.W."/>
            <person name="Kissinger J.C."/>
            <person name="Galinski M.R."/>
            <person name="Humphrey J.C."/>
        </authorList>
    </citation>
    <scope>NUCLEOTIDE SEQUENCE [LARGE SCALE GENOMIC DNA]</scope>
    <source>
        <strain evidence="6">Hackeri</strain>
    </source>
</reference>
<evidence type="ECO:0000313" key="5">
    <source>
        <dbReference type="EMBL" id="ANQ08460.1"/>
    </source>
</evidence>
<feature type="region of interest" description="Disordered" evidence="2">
    <location>
        <begin position="126"/>
        <end position="170"/>
    </location>
</feature>
<feature type="compositionally biased region" description="Basic and acidic residues" evidence="2">
    <location>
        <begin position="1959"/>
        <end position="1978"/>
    </location>
</feature>
<feature type="region of interest" description="Disordered" evidence="2">
    <location>
        <begin position="1919"/>
        <end position="1978"/>
    </location>
</feature>
<feature type="region of interest" description="Disordered" evidence="2">
    <location>
        <begin position="1705"/>
        <end position="1731"/>
    </location>
</feature>
<dbReference type="InterPro" id="IPR017884">
    <property type="entry name" value="SANT_dom"/>
</dbReference>
<dbReference type="VEuPathDB" id="PlasmoDB:PCOAH_00025560"/>
<accession>A0A1B1E0G0</accession>
<feature type="compositionally biased region" description="Basic and acidic residues" evidence="2">
    <location>
        <begin position="155"/>
        <end position="165"/>
    </location>
</feature>
<feature type="region of interest" description="Disordered" evidence="2">
    <location>
        <begin position="746"/>
        <end position="768"/>
    </location>
</feature>
<dbReference type="RefSeq" id="XP_019915155.1">
    <property type="nucleotide sequence ID" value="XM_020059361.1"/>
</dbReference>
<feature type="compositionally biased region" description="Acidic residues" evidence="2">
    <location>
        <begin position="1521"/>
        <end position="1531"/>
    </location>
</feature>
<evidence type="ECO:0000259" key="4">
    <source>
        <dbReference type="PROSITE" id="PS51293"/>
    </source>
</evidence>
<sequence>MKESQNSKENGGVRASRRKTYKQKQVKYMILKKLKRKMKQGLDKLEEQHEHLGRLLSNLNTLNIEESNAMALHRMTKDLTRQIRRVSEENNDDIAILKMEKDLIKADFTKNKNSLKIYNKDELQLKREEEDEEEEAVEEKVAGAEENEEEEEQEEHQQHQQKEQNDYEEGVVEQEEVCKIIRHDRRKKKKKKSTNAHSSHHFTNSFIPLQVFRENCLCMKNKCHHVEFSSENVNTKNWVCVDLYQALLRNKYYKDTHLCGRIFGEYDNNEIYKQEMRRMRKKKLLLNFLSHRRKRRKSGSSQGPPEGTQLEESNHAAQTMGDSYPYAWDQTSGAPGKGTHGRGNPTSCKHERKGLPYYNTPLCSLSNLINDQGKRNICWINMKNEINEEVSKNNSSLMTASVLTFLVSISKVFSCELIEERREKPVTNHFIVNKKVNRFYDYIPAQQYDMISTHHSGGTGHRSSAPMMNTHEMRGANQSYEVGDNHICLYLKREYVPPYLLNLGKKIKLILNFVSTGGLCGGSACPQGEGYPGEERSPNEEDQPCGVLSPPMAYLSARLEHDGGLLHRYKSLFLKKKKQKRKKSGKQKKCENSGGNGEDGNGCGDGSETCTVKTFDDNHLFNSTFLSTLLRQNLSEKKKYNYFYVDNVEYDHTGYDVEDIITHLEKVVCKWKRNSSEGATFSPLLLLNYVSKKYSLYSIKGKKKKKKIKSKSYYAKEEWYADGVYHGLGEMGEECSKGGKAAGMKGASQVRKSKAKGKGKVKGESEKKFQEQNLPMKEDFIPNGLKEGATTVEGDMETYYLTIHDEMLSYSSSNDEVTVKYYVTHMHCREFNLEGGSQDMPRHIQPTFSYYAQRKKQLEKMMKEHSALYKHIFKMWKEDIEIGEKERERKNIFAWGILPVRAYDHPNIFVPLPYGFKHNNKNLAYSSLRLKGSFGEEGEGDYNDDDDGGHAYGGNEKGNVMEKKGQEEKKKDYMNIKYANLTGPCITWRKNCISLNASKKRRNPHFVQTIPYCYCMKGPKMPLFSLERNVLYWNENNRSVVPDGSVTCKDVRSNDPFTCKDAQNERNFIWDKREIKIFLEKYFLYPKNFEKISQYLEFKNTKQCVDFYYMTKNFFNFKKFLLIISLSRVKRNKKQRPVGNDTTKKNPKEEIVAQLMEKLERNYDPSEFEQSNFFQHNVINLRHFFQNYFVKAFSDVQSNSGERSGDRACRAGMSPPLSKDVTTAQNIDGDADGAATQRTKTIVLENMSDGYVVPKNYKFILSANKKLCFLVKNEENLIYSGINSDIIEIVYNDNNVVEERKKRKNDKGDKGEKKKKVEKVERRDSVPFPSQIPSQLTLGKETLVDYQQPSTATCSSMIMTPPLSNSNEVSEKVVGEGGFSLLSNDPPQKGFNASATGDVFTPTVEEEKAAHRQILHANGMGNLKKTERDNDVMYGNKLLNLKGEEKTHHPRESDEKNLQNGEPTGLPAMWGQVKERGDKRAIAYNCNVNSNRDDYNPFGENGQVVNPRRNSMGSSKRGEDDNNDDDDNDYDEDVEEVGSLVQLRDVKAHDIHNVDSSSSVFGVYPPPSNDGNNVGRRVSYPDSNDSMNNPFESNVKIETSEESLYKCFEFLKNINWKDTGNVEAVRSKNVVQMEPMEIGRYSAAPVTLEGKGKKVSRKSSIQSIEGVYLQKEKNIKRKEIIPAGKSKAGGGSKDNTHVGELGQWEEASTGHTIHGRNKDGRNHNRKKGKTRVNHSLVGATTKRKHANMLSWNGISEGIVGEVGGLGAGAGASDVKRDLTVKPEDEKARKRKKTSNAQMSEEVMNDDRTNSMVESQLRAESMVQVCDVSMSEGLMSQSLASQEHQPQDALINSESLDTQNLGVHDSNEMGGLPIGGSHLPDTDAMKQDRLCSGDHINVMPFNNSSSAIPLQGEDRWDEVKRNGGSSSVVTSCKKGTVADDSGAGNEEEKTVTAELAANHPWEKQPSEKQAVENPPERSNMEHIRNSIQSSKSSNQCSMESLQHMESYEGGSFDDPSKQPFRKTATKWTDREKEIYFEVYEKEGKNWDTLVLALHPYGKTREQIKNFYQNTIVKKRKSEAS</sequence>
<dbReference type="Gene3D" id="1.10.10.60">
    <property type="entry name" value="Homeodomain-like"/>
    <property type="match status" value="1"/>
</dbReference>
<dbReference type="SMART" id="SM00717">
    <property type="entry name" value="SANT"/>
    <property type="match status" value="2"/>
</dbReference>
<dbReference type="Gene3D" id="1.20.58.1880">
    <property type="match status" value="1"/>
</dbReference>
<keyword evidence="6" id="KW-1185">Reference proteome</keyword>
<dbReference type="CDD" id="cd00167">
    <property type="entry name" value="SANT"/>
    <property type="match status" value="2"/>
</dbReference>
<evidence type="ECO:0000259" key="3">
    <source>
        <dbReference type="PROSITE" id="PS50090"/>
    </source>
</evidence>
<feature type="domain" description="SANT" evidence="4">
    <location>
        <begin position="1065"/>
        <end position="1116"/>
    </location>
</feature>
<name>A0A1B1E0G0_9APIC</name>
<dbReference type="Proteomes" id="UP000092716">
    <property type="component" value="Chromosome 9"/>
</dbReference>
<feature type="region of interest" description="Disordered" evidence="2">
    <location>
        <begin position="1300"/>
        <end position="1333"/>
    </location>
</feature>
<feature type="region of interest" description="Disordered" evidence="2">
    <location>
        <begin position="1"/>
        <end position="21"/>
    </location>
</feature>
<dbReference type="GeneID" id="30909284"/>
<keyword evidence="1" id="KW-0175">Coiled coil</keyword>
<feature type="compositionally biased region" description="Basic and acidic residues" evidence="2">
    <location>
        <begin position="1442"/>
        <end position="1457"/>
    </location>
</feature>
<gene>
    <name evidence="5" type="ORF">PCOAH_00025560</name>
</gene>
<feature type="compositionally biased region" description="Basic residues" evidence="2">
    <location>
        <begin position="576"/>
        <end position="587"/>
    </location>
</feature>
<feature type="compositionally biased region" description="Acidic residues" evidence="2">
    <location>
        <begin position="937"/>
        <end position="947"/>
    </location>
</feature>
<feature type="region of interest" description="Disordered" evidence="2">
    <location>
        <begin position="576"/>
        <end position="602"/>
    </location>
</feature>
<dbReference type="PROSITE" id="PS51293">
    <property type="entry name" value="SANT"/>
    <property type="match status" value="1"/>
</dbReference>
<feature type="region of interest" description="Disordered" evidence="2">
    <location>
        <begin position="1488"/>
        <end position="1531"/>
    </location>
</feature>
<evidence type="ECO:0000313" key="6">
    <source>
        <dbReference type="Proteomes" id="UP000092716"/>
    </source>
</evidence>
<dbReference type="KEGG" id="pcot:PCOAH_00025560"/>
<proteinExistence type="predicted"/>
<dbReference type="SUPFAM" id="SSF46689">
    <property type="entry name" value="Homeodomain-like"/>
    <property type="match status" value="2"/>
</dbReference>
<dbReference type="OrthoDB" id="10258692at2759"/>
<feature type="region of interest" description="Disordered" evidence="2">
    <location>
        <begin position="1441"/>
        <end position="1469"/>
    </location>
</feature>
<protein>
    <recommendedName>
        <fullName evidence="7">SANT domain-containing protein</fullName>
    </recommendedName>
</protein>
<dbReference type="EMBL" id="CP016247">
    <property type="protein sequence ID" value="ANQ08460.1"/>
    <property type="molecule type" value="Genomic_DNA"/>
</dbReference>
<dbReference type="InterPro" id="IPR009057">
    <property type="entry name" value="Homeodomain-like_sf"/>
</dbReference>
<dbReference type="InterPro" id="IPR001005">
    <property type="entry name" value="SANT/Myb"/>
</dbReference>
<feature type="region of interest" description="Disordered" evidence="2">
    <location>
        <begin position="528"/>
        <end position="547"/>
    </location>
</feature>
<organism evidence="5 6">
    <name type="scientific">Plasmodium coatneyi</name>
    <dbReference type="NCBI Taxonomy" id="208452"/>
    <lineage>
        <taxon>Eukaryota</taxon>
        <taxon>Sar</taxon>
        <taxon>Alveolata</taxon>
        <taxon>Apicomplexa</taxon>
        <taxon>Aconoidasida</taxon>
        <taxon>Haemosporida</taxon>
        <taxon>Plasmodiidae</taxon>
        <taxon>Plasmodium</taxon>
    </lineage>
</organism>
<feature type="region of interest" description="Disordered" evidence="2">
    <location>
        <begin position="1776"/>
        <end position="1799"/>
    </location>
</feature>
<evidence type="ECO:0000256" key="1">
    <source>
        <dbReference type="SAM" id="Coils"/>
    </source>
</evidence>
<feature type="compositionally biased region" description="Basic and acidic residues" evidence="2">
    <location>
        <begin position="1776"/>
        <end position="1787"/>
    </location>
</feature>